<protein>
    <submittedName>
        <fullName evidence="1">Uncharacterized protein</fullName>
    </submittedName>
</protein>
<dbReference type="AlphaFoldDB" id="A0A0F9D437"/>
<name>A0A0F9D437_9ZZZZ</name>
<organism evidence="1">
    <name type="scientific">marine sediment metagenome</name>
    <dbReference type="NCBI Taxonomy" id="412755"/>
    <lineage>
        <taxon>unclassified sequences</taxon>
        <taxon>metagenomes</taxon>
        <taxon>ecological metagenomes</taxon>
    </lineage>
</organism>
<proteinExistence type="predicted"/>
<accession>A0A0F9D437</accession>
<evidence type="ECO:0000313" key="1">
    <source>
        <dbReference type="EMBL" id="KKL12586.1"/>
    </source>
</evidence>
<sequence length="181" mass="20733">MKINIRLWILLIICIVVTLLSTQSCSHSWQTVRAFPSQMIVQEQQVVAVSQLNHSHNHNHFVIHKDKNTSWHLVYDKSSKNYFFMTFIIQCSDNKLKPMYMTIDSTTLEFQYNQNELISNNPDCYIFVLASSVSDSTLLIMLETQGISMLSVISEDNTLSLSIPPGVKHIIKKEFGFSSSL</sequence>
<dbReference type="PROSITE" id="PS51257">
    <property type="entry name" value="PROKAR_LIPOPROTEIN"/>
    <property type="match status" value="1"/>
</dbReference>
<gene>
    <name evidence="1" type="ORF">LCGC14_2534280</name>
</gene>
<dbReference type="EMBL" id="LAZR01041197">
    <property type="protein sequence ID" value="KKL12586.1"/>
    <property type="molecule type" value="Genomic_DNA"/>
</dbReference>
<reference evidence="1" key="1">
    <citation type="journal article" date="2015" name="Nature">
        <title>Complex archaea that bridge the gap between prokaryotes and eukaryotes.</title>
        <authorList>
            <person name="Spang A."/>
            <person name="Saw J.H."/>
            <person name="Jorgensen S.L."/>
            <person name="Zaremba-Niedzwiedzka K."/>
            <person name="Martijn J."/>
            <person name="Lind A.E."/>
            <person name="van Eijk R."/>
            <person name="Schleper C."/>
            <person name="Guy L."/>
            <person name="Ettema T.J."/>
        </authorList>
    </citation>
    <scope>NUCLEOTIDE SEQUENCE</scope>
</reference>
<comment type="caution">
    <text evidence="1">The sequence shown here is derived from an EMBL/GenBank/DDBJ whole genome shotgun (WGS) entry which is preliminary data.</text>
</comment>